<gene>
    <name evidence="2" type="ORF">PIB30_094707</name>
</gene>
<evidence type="ECO:0000313" key="3">
    <source>
        <dbReference type="Proteomes" id="UP001341840"/>
    </source>
</evidence>
<reference evidence="2 3" key="1">
    <citation type="journal article" date="2023" name="Plants (Basel)">
        <title>Bridging the Gap: Combining Genomics and Transcriptomics Approaches to Understand Stylosanthes scabra, an Orphan Legume from the Brazilian Caatinga.</title>
        <authorList>
            <person name="Ferreira-Neto J.R.C."/>
            <person name="da Silva M.D."/>
            <person name="Binneck E."/>
            <person name="de Melo N.F."/>
            <person name="da Silva R.H."/>
            <person name="de Melo A.L.T.M."/>
            <person name="Pandolfi V."/>
            <person name="Bustamante F.O."/>
            <person name="Brasileiro-Vidal A.C."/>
            <person name="Benko-Iseppon A.M."/>
        </authorList>
    </citation>
    <scope>NUCLEOTIDE SEQUENCE [LARGE SCALE GENOMIC DNA]</scope>
    <source>
        <tissue evidence="2">Leaves</tissue>
    </source>
</reference>
<dbReference type="Proteomes" id="UP001341840">
    <property type="component" value="Unassembled WGS sequence"/>
</dbReference>
<name>A0ABU6QWP4_9FABA</name>
<sequence>MVAPSMNGGEEKSEGDGDGGFEDDGGKRWRYNHGFPLSSNSTVAAMDPSAVVVNSTVVHPRAPSLSSKHSHNSGPLSLFGSLSLSLATAATALPSLCRRRRPSSSSLLFRVRELGLLGFSWVSVCVL</sequence>
<feature type="region of interest" description="Disordered" evidence="1">
    <location>
        <begin position="1"/>
        <end position="27"/>
    </location>
</feature>
<keyword evidence="3" id="KW-1185">Reference proteome</keyword>
<dbReference type="EMBL" id="JASCZI010002112">
    <property type="protein sequence ID" value="MED6115857.1"/>
    <property type="molecule type" value="Genomic_DNA"/>
</dbReference>
<organism evidence="2 3">
    <name type="scientific">Stylosanthes scabra</name>
    <dbReference type="NCBI Taxonomy" id="79078"/>
    <lineage>
        <taxon>Eukaryota</taxon>
        <taxon>Viridiplantae</taxon>
        <taxon>Streptophyta</taxon>
        <taxon>Embryophyta</taxon>
        <taxon>Tracheophyta</taxon>
        <taxon>Spermatophyta</taxon>
        <taxon>Magnoliopsida</taxon>
        <taxon>eudicotyledons</taxon>
        <taxon>Gunneridae</taxon>
        <taxon>Pentapetalae</taxon>
        <taxon>rosids</taxon>
        <taxon>fabids</taxon>
        <taxon>Fabales</taxon>
        <taxon>Fabaceae</taxon>
        <taxon>Papilionoideae</taxon>
        <taxon>50 kb inversion clade</taxon>
        <taxon>dalbergioids sensu lato</taxon>
        <taxon>Dalbergieae</taxon>
        <taxon>Pterocarpus clade</taxon>
        <taxon>Stylosanthes</taxon>
    </lineage>
</organism>
<protein>
    <submittedName>
        <fullName evidence="2">Uncharacterized protein</fullName>
    </submittedName>
</protein>
<proteinExistence type="predicted"/>
<accession>A0ABU6QWP4</accession>
<evidence type="ECO:0000256" key="1">
    <source>
        <dbReference type="SAM" id="MobiDB-lite"/>
    </source>
</evidence>
<evidence type="ECO:0000313" key="2">
    <source>
        <dbReference type="EMBL" id="MED6115857.1"/>
    </source>
</evidence>
<comment type="caution">
    <text evidence="2">The sequence shown here is derived from an EMBL/GenBank/DDBJ whole genome shotgun (WGS) entry which is preliminary data.</text>
</comment>